<dbReference type="InterPro" id="IPR050100">
    <property type="entry name" value="TRAFAC_GTPase_members"/>
</dbReference>
<dbReference type="OrthoDB" id="407705at2759"/>
<dbReference type="FunFam" id="2.40.30.10:FF:000005">
    <property type="entry name" value="Elongation factor 1-alpha"/>
    <property type="match status" value="1"/>
</dbReference>
<dbReference type="InterPro" id="IPR054696">
    <property type="entry name" value="GTP-eEF1A_C"/>
</dbReference>
<organism evidence="11 12">
    <name type="scientific">Thalassiosira oceanica</name>
    <name type="common">Marine diatom</name>
    <dbReference type="NCBI Taxonomy" id="159749"/>
    <lineage>
        <taxon>Eukaryota</taxon>
        <taxon>Sar</taxon>
        <taxon>Stramenopiles</taxon>
        <taxon>Ochrophyta</taxon>
        <taxon>Bacillariophyta</taxon>
        <taxon>Coscinodiscophyceae</taxon>
        <taxon>Thalassiosirophycidae</taxon>
        <taxon>Thalassiosirales</taxon>
        <taxon>Thalassiosiraceae</taxon>
        <taxon>Thalassiosira</taxon>
    </lineage>
</organism>
<accession>K0QYW8</accession>
<dbReference type="CDD" id="cd03705">
    <property type="entry name" value="EF1_alpha_III"/>
    <property type="match status" value="1"/>
</dbReference>
<dbReference type="SUPFAM" id="SSF50447">
    <property type="entry name" value="Translation proteins"/>
    <property type="match status" value="1"/>
</dbReference>
<dbReference type="InterPro" id="IPR031157">
    <property type="entry name" value="G_TR_CS"/>
</dbReference>
<evidence type="ECO:0000256" key="2">
    <source>
        <dbReference type="ARBA" id="ARBA00004496"/>
    </source>
</evidence>
<dbReference type="InterPro" id="IPR009000">
    <property type="entry name" value="Transl_B-barrel_sf"/>
</dbReference>
<dbReference type="InterPro" id="IPR004539">
    <property type="entry name" value="Transl_elong_EF1A_euk/arc"/>
</dbReference>
<keyword evidence="7" id="KW-0648">Protein biosynthesis</keyword>
<keyword evidence="8 9" id="KW-0342">GTP-binding</keyword>
<evidence type="ECO:0000256" key="4">
    <source>
        <dbReference type="ARBA" id="ARBA00022490"/>
    </source>
</evidence>
<dbReference type="NCBIfam" id="NF008969">
    <property type="entry name" value="PRK12317.1"/>
    <property type="match status" value="1"/>
</dbReference>
<dbReference type="CDD" id="cd03693">
    <property type="entry name" value="EF1_alpha_II"/>
    <property type="match status" value="1"/>
</dbReference>
<dbReference type="InterPro" id="IPR000795">
    <property type="entry name" value="T_Tr_GTP-bd_dom"/>
</dbReference>
<dbReference type="Gene3D" id="2.40.30.10">
    <property type="entry name" value="Translation factors"/>
    <property type="match status" value="2"/>
</dbReference>
<protein>
    <recommendedName>
        <fullName evidence="9">Elongation factor 1-alpha</fullName>
    </recommendedName>
</protein>
<dbReference type="PRINTS" id="PR00315">
    <property type="entry name" value="ELONGATNFCT"/>
</dbReference>
<dbReference type="eggNOG" id="KOG0052">
    <property type="taxonomic scope" value="Eukaryota"/>
</dbReference>
<dbReference type="Pfam" id="PF03144">
    <property type="entry name" value="GTP_EFTU_D2"/>
    <property type="match status" value="1"/>
</dbReference>
<dbReference type="InterPro" id="IPR027417">
    <property type="entry name" value="P-loop_NTPase"/>
</dbReference>
<dbReference type="SUPFAM" id="SSF50465">
    <property type="entry name" value="EF-Tu/eEF-1alpha/eIF2-gamma C-terminal domain"/>
    <property type="match status" value="1"/>
</dbReference>
<comment type="subcellular location">
    <subcellularLocation>
        <location evidence="2">Cytoplasm</location>
    </subcellularLocation>
    <subcellularLocation>
        <location evidence="1">Plastid</location>
        <location evidence="1">Chloroplast</location>
    </subcellularLocation>
</comment>
<comment type="function">
    <text evidence="9">This protein promotes the GTP-dependent binding of aminoacyl-tRNA to the A-site of ribosomes during protein biosynthesis.</text>
</comment>
<evidence type="ECO:0000256" key="3">
    <source>
        <dbReference type="ARBA" id="ARBA00007249"/>
    </source>
</evidence>
<keyword evidence="4" id="KW-0963">Cytoplasm</keyword>
<dbReference type="Pfam" id="PF22594">
    <property type="entry name" value="GTP-eEF1A_C"/>
    <property type="match status" value="1"/>
</dbReference>
<name>K0QYW8_THAOC</name>
<dbReference type="PROSITE" id="PS00301">
    <property type="entry name" value="G_TR_1"/>
    <property type="match status" value="1"/>
</dbReference>
<evidence type="ECO:0000256" key="9">
    <source>
        <dbReference type="RuleBase" id="RU000325"/>
    </source>
</evidence>
<keyword evidence="5 9" id="KW-0547">Nucleotide-binding</keyword>
<gene>
    <name evidence="11" type="ORF">THAOC_36915</name>
</gene>
<dbReference type="PROSITE" id="PS51722">
    <property type="entry name" value="G_TR_2"/>
    <property type="match status" value="1"/>
</dbReference>
<keyword evidence="12" id="KW-1185">Reference proteome</keyword>
<sequence length="433" mass="47126">MSKDLISLVVIGHHQHGKSTTIGHLLHETGAVSQGELSKHEREAVELGRPASKFALIVDAINVERERGMTVDLKLWKLSTDKNEFTVIDTPGSRDYIKNTMTGISQADSALLVVDATPSAFEAGISREGQTRDLLTAAFTLSIKQIIVAVNKMDGVGYSEERYQEIRSQLSAHLKKVGFKSKYVTFVPISGFIGDNLVERSDNMPWYTNSTLLEALDGISRPKRLIDKPLRIPLQDVYKIGGIGTVPVGRVETGTLRPGMTVQFAPSGIKAEVVSCEVHHETSLEVGPGLNVGFNVKGVSTKDIARGEVASNADDNPAFAVSSFEAQIVVMNHRGKIEIGYAPVIDIHTAHVACRFAEIKAKIDRKTGKIVEKNPRAIYNGEAAICVLEPSRPLCCEACSEFPPLGRFVVRDSRTTVAVGMIISTTKKDSNHI</sequence>
<dbReference type="EMBL" id="AGNL01049570">
    <property type="protein sequence ID" value="EJK44533.1"/>
    <property type="molecule type" value="Genomic_DNA"/>
</dbReference>
<dbReference type="InterPro" id="IPR004161">
    <property type="entry name" value="EFTu-like_2"/>
</dbReference>
<evidence type="ECO:0000313" key="11">
    <source>
        <dbReference type="EMBL" id="EJK44533.1"/>
    </source>
</evidence>
<evidence type="ECO:0000256" key="5">
    <source>
        <dbReference type="ARBA" id="ARBA00022741"/>
    </source>
</evidence>
<evidence type="ECO:0000256" key="8">
    <source>
        <dbReference type="ARBA" id="ARBA00023134"/>
    </source>
</evidence>
<dbReference type="GO" id="GO:0003746">
    <property type="term" value="F:translation elongation factor activity"/>
    <property type="evidence" value="ECO:0007669"/>
    <property type="project" value="UniProtKB-UniRule"/>
</dbReference>
<keyword evidence="6 9" id="KW-0251">Elongation factor</keyword>
<dbReference type="NCBIfam" id="TIGR00483">
    <property type="entry name" value="EF-1_alpha"/>
    <property type="match status" value="1"/>
</dbReference>
<evidence type="ECO:0000259" key="10">
    <source>
        <dbReference type="PROSITE" id="PS51722"/>
    </source>
</evidence>
<evidence type="ECO:0000256" key="7">
    <source>
        <dbReference type="ARBA" id="ARBA00022917"/>
    </source>
</evidence>
<dbReference type="GO" id="GO:0003924">
    <property type="term" value="F:GTPase activity"/>
    <property type="evidence" value="ECO:0007669"/>
    <property type="project" value="UniProtKB-UniRule"/>
</dbReference>
<dbReference type="Proteomes" id="UP000266841">
    <property type="component" value="Unassembled WGS sequence"/>
</dbReference>
<evidence type="ECO:0000313" key="12">
    <source>
        <dbReference type="Proteomes" id="UP000266841"/>
    </source>
</evidence>
<dbReference type="Gene3D" id="3.40.50.300">
    <property type="entry name" value="P-loop containing nucleotide triphosphate hydrolases"/>
    <property type="match status" value="1"/>
</dbReference>
<dbReference type="OMA" id="AIRDMGM"/>
<comment type="similarity">
    <text evidence="3 9">Belongs to the TRAFAC class translation factor GTPase superfamily. Classic translation factor GTPase family. EF-Tu/EF-1A subfamily.</text>
</comment>
<feature type="domain" description="Tr-type G" evidence="10">
    <location>
        <begin position="3"/>
        <end position="223"/>
    </location>
</feature>
<dbReference type="InterPro" id="IPR009001">
    <property type="entry name" value="Transl_elong_EF1A/Init_IF2_C"/>
</dbReference>
<evidence type="ECO:0000256" key="6">
    <source>
        <dbReference type="ARBA" id="ARBA00022768"/>
    </source>
</evidence>
<evidence type="ECO:0000256" key="1">
    <source>
        <dbReference type="ARBA" id="ARBA00004229"/>
    </source>
</evidence>
<comment type="caution">
    <text evidence="11">The sequence shown here is derived from an EMBL/GenBank/DDBJ whole genome shotgun (WGS) entry which is preliminary data.</text>
</comment>
<dbReference type="AlphaFoldDB" id="K0QYW8"/>
<dbReference type="SUPFAM" id="SSF52540">
    <property type="entry name" value="P-loop containing nucleoside triphosphate hydrolases"/>
    <property type="match status" value="1"/>
</dbReference>
<dbReference type="FunFam" id="2.40.30.10:FF:000003">
    <property type="entry name" value="Elongation factor 1-alpha"/>
    <property type="match status" value="1"/>
</dbReference>
<dbReference type="GO" id="GO:0009507">
    <property type="term" value="C:chloroplast"/>
    <property type="evidence" value="ECO:0007669"/>
    <property type="project" value="UniProtKB-SubCell"/>
</dbReference>
<reference evidence="11 12" key="1">
    <citation type="journal article" date="2012" name="Genome Biol.">
        <title>Genome and low-iron response of an oceanic diatom adapted to chronic iron limitation.</title>
        <authorList>
            <person name="Lommer M."/>
            <person name="Specht M."/>
            <person name="Roy A.S."/>
            <person name="Kraemer L."/>
            <person name="Andreson R."/>
            <person name="Gutowska M.A."/>
            <person name="Wolf J."/>
            <person name="Bergner S.V."/>
            <person name="Schilhabel M.B."/>
            <person name="Klostermeier U.C."/>
            <person name="Beiko R.G."/>
            <person name="Rosenstiel P."/>
            <person name="Hippler M."/>
            <person name="Laroche J."/>
        </authorList>
    </citation>
    <scope>NUCLEOTIDE SEQUENCE [LARGE SCALE GENOMIC DNA]</scope>
    <source>
        <strain evidence="11 12">CCMP1005</strain>
    </source>
</reference>
<proteinExistence type="inferred from homology"/>
<dbReference type="Pfam" id="PF00009">
    <property type="entry name" value="GTP_EFTU"/>
    <property type="match status" value="1"/>
</dbReference>
<dbReference type="PANTHER" id="PTHR23115">
    <property type="entry name" value="TRANSLATION FACTOR"/>
    <property type="match status" value="1"/>
</dbReference>
<dbReference type="GO" id="GO:0005525">
    <property type="term" value="F:GTP binding"/>
    <property type="evidence" value="ECO:0007669"/>
    <property type="project" value="UniProtKB-UniRule"/>
</dbReference>